<dbReference type="SMART" id="SM00875">
    <property type="entry name" value="BACK"/>
    <property type="match status" value="1"/>
</dbReference>
<organism evidence="2 3">
    <name type="scientific">Scylla paramamosain</name>
    <name type="common">Mud crab</name>
    <dbReference type="NCBI Taxonomy" id="85552"/>
    <lineage>
        <taxon>Eukaryota</taxon>
        <taxon>Metazoa</taxon>
        <taxon>Ecdysozoa</taxon>
        <taxon>Arthropoda</taxon>
        <taxon>Crustacea</taxon>
        <taxon>Multicrustacea</taxon>
        <taxon>Malacostraca</taxon>
        <taxon>Eumalacostraca</taxon>
        <taxon>Eucarida</taxon>
        <taxon>Decapoda</taxon>
        <taxon>Pleocyemata</taxon>
        <taxon>Brachyura</taxon>
        <taxon>Eubrachyura</taxon>
        <taxon>Portunoidea</taxon>
        <taxon>Portunidae</taxon>
        <taxon>Portuninae</taxon>
        <taxon>Scylla</taxon>
    </lineage>
</organism>
<dbReference type="Gene3D" id="3.30.710.10">
    <property type="entry name" value="Potassium Channel Kv1.1, Chain A"/>
    <property type="match status" value="1"/>
</dbReference>
<name>A0AAW0TTJ5_SCYPA</name>
<dbReference type="AlphaFoldDB" id="A0AAW0TTJ5"/>
<dbReference type="InterPro" id="IPR011333">
    <property type="entry name" value="SKP1/BTB/POZ_sf"/>
</dbReference>
<proteinExistence type="predicted"/>
<dbReference type="Proteomes" id="UP001487740">
    <property type="component" value="Unassembled WGS sequence"/>
</dbReference>
<evidence type="ECO:0000313" key="2">
    <source>
        <dbReference type="EMBL" id="KAK8390348.1"/>
    </source>
</evidence>
<dbReference type="Pfam" id="PF07707">
    <property type="entry name" value="BACK"/>
    <property type="match status" value="1"/>
</dbReference>
<dbReference type="EMBL" id="JARAKH010000025">
    <property type="protein sequence ID" value="KAK8390348.1"/>
    <property type="molecule type" value="Genomic_DNA"/>
</dbReference>
<gene>
    <name evidence="2" type="ORF">O3P69_010197</name>
</gene>
<dbReference type="PANTHER" id="PTHR45774">
    <property type="entry name" value="BTB/POZ DOMAIN-CONTAINING"/>
    <property type="match status" value="1"/>
</dbReference>
<dbReference type="PANTHER" id="PTHR45774:SF4">
    <property type="entry name" value="AXUNDEAD, ISOFORM F"/>
    <property type="match status" value="1"/>
</dbReference>
<evidence type="ECO:0000313" key="3">
    <source>
        <dbReference type="Proteomes" id="UP001487740"/>
    </source>
</evidence>
<keyword evidence="3" id="KW-1185">Reference proteome</keyword>
<sequence>MYRGHTRLPEVALTVKVYQLASKYQMEALMTLCSEFLQTTLTAANLPEIYDTAMLLEDTRLLERCSKVVNHSPASVLSSPHLGRLSRPALTHLLQHPLHITSEVVLLEALLRWGHAQGTRKELRKEIEEFLPQVRFLTLTTDEFVEHVMPAGVLTLSEMTALLMSIKQLQGVTLPPLCCPEREKRLCYDETLLRSITLAPRSVSSRSRKQARGSNFVHAMNEQILIADLRTATPLQLARIECRAIHPTSGTACVCLKDSEGNLLASVTAEGTEARFSGPVTLKPSAAHSVTVSLEGHWPRGELGEAAAMQDEVRLTARVAYTEGRAGSVTLYFWSFN</sequence>
<dbReference type="InterPro" id="IPR011705">
    <property type="entry name" value="BACK"/>
</dbReference>
<protein>
    <recommendedName>
        <fullName evidence="1">BACK domain-containing protein</fullName>
    </recommendedName>
</protein>
<comment type="caution">
    <text evidence="2">The sequence shown here is derived from an EMBL/GenBank/DDBJ whole genome shotgun (WGS) entry which is preliminary data.</text>
</comment>
<dbReference type="GO" id="GO:0022008">
    <property type="term" value="P:neurogenesis"/>
    <property type="evidence" value="ECO:0007669"/>
    <property type="project" value="TreeGrafter"/>
</dbReference>
<evidence type="ECO:0000259" key="1">
    <source>
        <dbReference type="SMART" id="SM00875"/>
    </source>
</evidence>
<reference evidence="2 3" key="1">
    <citation type="submission" date="2023-03" db="EMBL/GenBank/DDBJ databases">
        <title>High-quality genome of Scylla paramamosain provides insights in environmental adaptation.</title>
        <authorList>
            <person name="Zhang L."/>
        </authorList>
    </citation>
    <scope>NUCLEOTIDE SEQUENCE [LARGE SCALE GENOMIC DNA]</scope>
    <source>
        <strain evidence="2">LZ_2023a</strain>
        <tissue evidence="2">Muscle</tissue>
    </source>
</reference>
<dbReference type="Gene3D" id="1.25.40.420">
    <property type="match status" value="1"/>
</dbReference>
<dbReference type="GO" id="GO:0005829">
    <property type="term" value="C:cytosol"/>
    <property type="evidence" value="ECO:0007669"/>
    <property type="project" value="TreeGrafter"/>
</dbReference>
<feature type="domain" description="BACK" evidence="1">
    <location>
        <begin position="46"/>
        <end position="149"/>
    </location>
</feature>
<accession>A0AAW0TTJ5</accession>